<dbReference type="RefSeq" id="WP_047260357.1">
    <property type="nucleotide sequence ID" value="NZ_CP011546.1"/>
</dbReference>
<dbReference type="GO" id="GO:0042910">
    <property type="term" value="F:xenobiotic transmembrane transporter activity"/>
    <property type="evidence" value="ECO:0007669"/>
    <property type="project" value="InterPro"/>
</dbReference>
<feature type="transmembrane region" description="Helical" evidence="9">
    <location>
        <begin position="170"/>
        <end position="189"/>
    </location>
</feature>
<dbReference type="Proteomes" id="UP000035548">
    <property type="component" value="Chromosome"/>
</dbReference>
<reference evidence="11 12" key="1">
    <citation type="journal article" date="2015" name="Genome Announc.">
        <title>Virulence Factor Genes Detected in the Complete Genome Sequence of Corynebacterium uterequi DSM 45634, Isolated from the Uterus of a Maiden Mare.</title>
        <authorList>
            <person name="Ruckert C."/>
            <person name="Kriete M."/>
            <person name="Jaenicke S."/>
            <person name="Winkler A."/>
            <person name="Tauch A."/>
        </authorList>
    </citation>
    <scope>NUCLEOTIDE SEQUENCE [LARGE SCALE GENOMIC DNA]</scope>
    <source>
        <strain evidence="11 12">DSM 45634</strain>
    </source>
</reference>
<feature type="transmembrane region" description="Helical" evidence="9">
    <location>
        <begin position="348"/>
        <end position="369"/>
    </location>
</feature>
<name>A0A0G3HFE6_9CORY</name>
<evidence type="ECO:0000256" key="4">
    <source>
        <dbReference type="ARBA" id="ARBA00022448"/>
    </source>
</evidence>
<comment type="similarity">
    <text evidence="2">Belongs to the major facilitator superfamily. Bcr/CmlA family.</text>
</comment>
<keyword evidence="5" id="KW-1003">Cell membrane</keyword>
<evidence type="ECO:0000256" key="7">
    <source>
        <dbReference type="ARBA" id="ARBA00022989"/>
    </source>
</evidence>
<keyword evidence="6 9" id="KW-0812">Transmembrane</keyword>
<dbReference type="KEGG" id="cut:CUTER_10560"/>
<feature type="domain" description="Major facilitator superfamily (MFS) profile" evidence="10">
    <location>
        <begin position="15"/>
        <end position="407"/>
    </location>
</feature>
<feature type="transmembrane region" description="Helical" evidence="9">
    <location>
        <begin position="81"/>
        <end position="104"/>
    </location>
</feature>
<dbReference type="OrthoDB" id="9814303at2"/>
<comment type="similarity">
    <text evidence="3">Belongs to the major facilitator superfamily. TCR/Tet family.</text>
</comment>
<dbReference type="GO" id="GO:0005886">
    <property type="term" value="C:plasma membrane"/>
    <property type="evidence" value="ECO:0007669"/>
    <property type="project" value="UniProtKB-SubCell"/>
</dbReference>
<evidence type="ECO:0000313" key="12">
    <source>
        <dbReference type="Proteomes" id="UP000035548"/>
    </source>
</evidence>
<keyword evidence="12" id="KW-1185">Reference proteome</keyword>
<feature type="transmembrane region" description="Helical" evidence="9">
    <location>
        <begin position="15"/>
        <end position="34"/>
    </location>
</feature>
<dbReference type="GO" id="GO:1990961">
    <property type="term" value="P:xenobiotic detoxification by transmembrane export across the plasma membrane"/>
    <property type="evidence" value="ECO:0007669"/>
    <property type="project" value="InterPro"/>
</dbReference>
<evidence type="ECO:0000256" key="6">
    <source>
        <dbReference type="ARBA" id="ARBA00022692"/>
    </source>
</evidence>
<dbReference type="PANTHER" id="PTHR42718">
    <property type="entry name" value="MAJOR FACILITATOR SUPERFAMILY MULTIDRUG TRANSPORTER MFSC"/>
    <property type="match status" value="1"/>
</dbReference>
<dbReference type="STRING" id="1072256.CUTER_10560"/>
<feature type="transmembrane region" description="Helical" evidence="9">
    <location>
        <begin position="284"/>
        <end position="306"/>
    </location>
</feature>
<organism evidence="11 12">
    <name type="scientific">Corynebacterium uterequi</name>
    <dbReference type="NCBI Taxonomy" id="1072256"/>
    <lineage>
        <taxon>Bacteria</taxon>
        <taxon>Bacillati</taxon>
        <taxon>Actinomycetota</taxon>
        <taxon>Actinomycetes</taxon>
        <taxon>Mycobacteriales</taxon>
        <taxon>Corynebacteriaceae</taxon>
        <taxon>Corynebacterium</taxon>
    </lineage>
</organism>
<evidence type="ECO:0000256" key="9">
    <source>
        <dbReference type="SAM" id="Phobius"/>
    </source>
</evidence>
<feature type="transmembrane region" description="Helical" evidence="9">
    <location>
        <begin position="251"/>
        <end position="272"/>
    </location>
</feature>
<keyword evidence="4" id="KW-0813">Transport</keyword>
<feature type="transmembrane region" description="Helical" evidence="9">
    <location>
        <begin position="312"/>
        <end position="336"/>
    </location>
</feature>
<dbReference type="NCBIfam" id="TIGR00710">
    <property type="entry name" value="efflux_Bcr_CflA"/>
    <property type="match status" value="1"/>
</dbReference>
<dbReference type="Gene3D" id="1.20.1720.10">
    <property type="entry name" value="Multidrug resistance protein D"/>
    <property type="match status" value="1"/>
</dbReference>
<keyword evidence="7 9" id="KW-1133">Transmembrane helix</keyword>
<dbReference type="PROSITE" id="PS00216">
    <property type="entry name" value="SUGAR_TRANSPORT_1"/>
    <property type="match status" value="1"/>
</dbReference>
<protein>
    <submittedName>
        <fullName evidence="11">Drug resistance transporter, Bcr/CflA subfamily</fullName>
    </submittedName>
</protein>
<evidence type="ECO:0000256" key="2">
    <source>
        <dbReference type="ARBA" id="ARBA00006236"/>
    </source>
</evidence>
<feature type="transmembrane region" description="Helical" evidence="9">
    <location>
        <begin position="219"/>
        <end position="239"/>
    </location>
</feature>
<dbReference type="InterPro" id="IPR001958">
    <property type="entry name" value="Tet-R_TetA/multi-R_MdtG-like"/>
</dbReference>
<evidence type="ECO:0000313" key="11">
    <source>
        <dbReference type="EMBL" id="AKK12076.1"/>
    </source>
</evidence>
<keyword evidence="8 9" id="KW-0472">Membrane</keyword>
<comment type="subcellular location">
    <subcellularLocation>
        <location evidence="1">Cell membrane</location>
        <topology evidence="1">Multi-pass membrane protein</topology>
    </subcellularLocation>
</comment>
<proteinExistence type="inferred from homology"/>
<sequence length="416" mass="42781">MATPTTPPTGLPRRLLVVLAFVSMVSPLSINMYLSGLPMLVSDFHATQTAGQLTLTAFLVGIGVGQFVVGPLSDSMGRRRLLLLGTAGLVLTAAVAALAGSLWVIYAARVLQGLSAGAAVVLARAIAGDLVRGEGLAKVFSMLMLLGAVAPVLGPIAGGFIVDASGWRTVFWVLSTLAVLMCLAVALVVPESLAPDARRPFALASLREGFAALAADRQFMGYCVGFIFTFSTMFAYVSASPFVLQQTYGFSQIQFSHIFAINTAGMFVLTLVNRVIVGKVGPRVIVRVGNLVQLVATFYLVVVTVADAGRMWTLAGLFVVVATTGINSGNASALAISRAGALPVNVTGTASAILGAGQFLVAGIISPAVGALGASGVAQPVAMAAVMCAMCATASVGIHFVAAPRRRRRAAGVRRG</sequence>
<gene>
    <name evidence="11" type="ORF">CUTER_10560</name>
</gene>
<dbReference type="CDD" id="cd17320">
    <property type="entry name" value="MFS_MdfA_MDR_like"/>
    <property type="match status" value="1"/>
</dbReference>
<dbReference type="PATRIC" id="fig|1072256.5.peg.2077"/>
<evidence type="ECO:0000256" key="1">
    <source>
        <dbReference type="ARBA" id="ARBA00004651"/>
    </source>
</evidence>
<dbReference type="EMBL" id="CP011546">
    <property type="protein sequence ID" value="AKK12076.1"/>
    <property type="molecule type" value="Genomic_DNA"/>
</dbReference>
<evidence type="ECO:0000259" key="10">
    <source>
        <dbReference type="PROSITE" id="PS50850"/>
    </source>
</evidence>
<dbReference type="SUPFAM" id="SSF103473">
    <property type="entry name" value="MFS general substrate transporter"/>
    <property type="match status" value="1"/>
</dbReference>
<dbReference type="InterPro" id="IPR020846">
    <property type="entry name" value="MFS_dom"/>
</dbReference>
<dbReference type="InterPro" id="IPR004812">
    <property type="entry name" value="Efflux_drug-R_Bcr/CmlA"/>
</dbReference>
<dbReference type="AlphaFoldDB" id="A0A0G3HFE6"/>
<feature type="transmembrane region" description="Helical" evidence="9">
    <location>
        <begin position="49"/>
        <end position="69"/>
    </location>
</feature>
<dbReference type="InterPro" id="IPR036259">
    <property type="entry name" value="MFS_trans_sf"/>
</dbReference>
<evidence type="ECO:0000256" key="3">
    <source>
        <dbReference type="ARBA" id="ARBA00007520"/>
    </source>
</evidence>
<reference evidence="12" key="2">
    <citation type="submission" date="2015-05" db="EMBL/GenBank/DDBJ databases">
        <title>Complete genome sequence of Corynebacterium uterequi DSM 45634, isolated from the uterus of a maiden mare.</title>
        <authorList>
            <person name="Ruckert C."/>
            <person name="Albersmeier A."/>
            <person name="Winkler A."/>
            <person name="Tauch A."/>
        </authorList>
    </citation>
    <scope>NUCLEOTIDE SEQUENCE [LARGE SCALE GENOMIC DNA]</scope>
    <source>
        <strain evidence="12">DSM 45634</strain>
    </source>
</reference>
<dbReference type="PROSITE" id="PS50850">
    <property type="entry name" value="MFS"/>
    <property type="match status" value="1"/>
</dbReference>
<dbReference type="InterPro" id="IPR005829">
    <property type="entry name" value="Sugar_transporter_CS"/>
</dbReference>
<feature type="transmembrane region" description="Helical" evidence="9">
    <location>
        <begin position="139"/>
        <end position="158"/>
    </location>
</feature>
<accession>A0A0G3HFE6</accession>
<evidence type="ECO:0000256" key="5">
    <source>
        <dbReference type="ARBA" id="ARBA00022475"/>
    </source>
</evidence>
<evidence type="ECO:0000256" key="8">
    <source>
        <dbReference type="ARBA" id="ARBA00023136"/>
    </source>
</evidence>
<dbReference type="InterPro" id="IPR011701">
    <property type="entry name" value="MFS"/>
</dbReference>
<dbReference type="PRINTS" id="PR01035">
    <property type="entry name" value="TCRTETA"/>
</dbReference>
<dbReference type="PANTHER" id="PTHR42718:SF46">
    <property type="entry name" value="BLR6921 PROTEIN"/>
    <property type="match status" value="1"/>
</dbReference>
<dbReference type="Pfam" id="PF07690">
    <property type="entry name" value="MFS_1"/>
    <property type="match status" value="1"/>
</dbReference>
<feature type="transmembrane region" description="Helical" evidence="9">
    <location>
        <begin position="381"/>
        <end position="402"/>
    </location>
</feature>